<feature type="region of interest" description="Disordered" evidence="1">
    <location>
        <begin position="1"/>
        <end position="66"/>
    </location>
</feature>
<dbReference type="KEGG" id="pcw:110192950"/>
<dbReference type="FunCoup" id="A0A6P5IMI6">
    <property type="interactions" value="9"/>
</dbReference>
<accession>A0A6P5IMI6</accession>
<sequence>MSRGLLQGHHSLAQVQSLQQPACSHPSGPDENCAGGSKKERRAPLRRGPRLEATVRPDTLGTGSIQDPWRTHLAIHRLRHSTCWKTLPLPTARQPASDPWVPLEEGANGRVPPNQDPQKEPPQLVTPAPGGAPQGMKSPAGPGGASHYPFPKRKGPHISEAARRLGLYRPT</sequence>
<feature type="region of interest" description="Disordered" evidence="1">
    <location>
        <begin position="89"/>
        <end position="171"/>
    </location>
</feature>
<organism evidence="2 3">
    <name type="scientific">Phascolarctos cinereus</name>
    <name type="common">Koala</name>
    <dbReference type="NCBI Taxonomy" id="38626"/>
    <lineage>
        <taxon>Eukaryota</taxon>
        <taxon>Metazoa</taxon>
        <taxon>Chordata</taxon>
        <taxon>Craniata</taxon>
        <taxon>Vertebrata</taxon>
        <taxon>Euteleostomi</taxon>
        <taxon>Mammalia</taxon>
        <taxon>Metatheria</taxon>
        <taxon>Diprotodontia</taxon>
        <taxon>Phascolarctidae</taxon>
        <taxon>Phascolarctos</taxon>
    </lineage>
</organism>
<dbReference type="Proteomes" id="UP000515140">
    <property type="component" value="Unplaced"/>
</dbReference>
<gene>
    <name evidence="3" type="primary">CUNH9orf152</name>
</gene>
<dbReference type="AlphaFoldDB" id="A0A6P5IMI6"/>
<keyword evidence="2" id="KW-1185">Reference proteome</keyword>
<protein>
    <submittedName>
        <fullName evidence="3">Uncharacterized protein C9orf152 homolog isoform X1</fullName>
    </submittedName>
</protein>
<dbReference type="PANTHER" id="PTHR36290:SF1">
    <property type="entry name" value="RIKEN CDNA D630039A03 GENE"/>
    <property type="match status" value="1"/>
</dbReference>
<dbReference type="InParanoid" id="A0A6P5IMI6"/>
<feature type="compositionally biased region" description="Polar residues" evidence="1">
    <location>
        <begin position="13"/>
        <end position="22"/>
    </location>
</feature>
<evidence type="ECO:0000256" key="1">
    <source>
        <dbReference type="SAM" id="MobiDB-lite"/>
    </source>
</evidence>
<feature type="compositionally biased region" description="Basic residues" evidence="1">
    <location>
        <begin position="39"/>
        <end position="48"/>
    </location>
</feature>
<evidence type="ECO:0000313" key="3">
    <source>
        <dbReference type="RefSeq" id="XP_020820086.1"/>
    </source>
</evidence>
<dbReference type="GeneID" id="110192950"/>
<name>A0A6P5IMI6_PHACI</name>
<evidence type="ECO:0000313" key="2">
    <source>
        <dbReference type="Proteomes" id="UP000515140"/>
    </source>
</evidence>
<proteinExistence type="predicted"/>
<dbReference type="CTD" id="113419493"/>
<reference evidence="3" key="1">
    <citation type="submission" date="2025-08" db="UniProtKB">
        <authorList>
            <consortium name="RefSeq"/>
        </authorList>
    </citation>
    <scope>IDENTIFICATION</scope>
    <source>
        <tissue evidence="3">Spleen</tissue>
    </source>
</reference>
<dbReference type="RefSeq" id="XP_020820086.1">
    <property type="nucleotide sequence ID" value="XM_020964427.1"/>
</dbReference>
<dbReference type="PANTHER" id="PTHR36290">
    <property type="entry name" value="RIKEN CDNA D630039A03 GENE"/>
    <property type="match status" value="1"/>
</dbReference>